<comment type="subcellular location">
    <subcellularLocation>
        <location evidence="1">Nucleus</location>
    </subcellularLocation>
</comment>
<name>A0A6N2LN67_SALVM</name>
<evidence type="ECO:0000259" key="8">
    <source>
        <dbReference type="PROSITE" id="PS51369"/>
    </source>
</evidence>
<dbReference type="EMBL" id="CAADRP010001575">
    <property type="protein sequence ID" value="VFU42313.1"/>
    <property type="molecule type" value="Genomic_DNA"/>
</dbReference>
<evidence type="ECO:0000313" key="10">
    <source>
        <dbReference type="EMBL" id="VFU42313.1"/>
    </source>
</evidence>
<dbReference type="InterPro" id="IPR005333">
    <property type="entry name" value="Transcription_factor_TCP"/>
</dbReference>
<organism evidence="10">
    <name type="scientific">Salix viminalis</name>
    <name type="common">Common osier</name>
    <name type="synonym">Basket willow</name>
    <dbReference type="NCBI Taxonomy" id="40686"/>
    <lineage>
        <taxon>Eukaryota</taxon>
        <taxon>Viridiplantae</taxon>
        <taxon>Streptophyta</taxon>
        <taxon>Embryophyta</taxon>
        <taxon>Tracheophyta</taxon>
        <taxon>Spermatophyta</taxon>
        <taxon>Magnoliopsida</taxon>
        <taxon>eudicotyledons</taxon>
        <taxon>Gunneridae</taxon>
        <taxon>Pentapetalae</taxon>
        <taxon>rosids</taxon>
        <taxon>fabids</taxon>
        <taxon>Malpighiales</taxon>
        <taxon>Salicaceae</taxon>
        <taxon>Saliceae</taxon>
        <taxon>Salix</taxon>
    </lineage>
</organism>
<feature type="domain" description="TCP" evidence="8">
    <location>
        <begin position="103"/>
        <end position="161"/>
    </location>
</feature>
<reference evidence="10" key="1">
    <citation type="submission" date="2019-03" db="EMBL/GenBank/DDBJ databases">
        <authorList>
            <person name="Mank J."/>
            <person name="Almeida P."/>
        </authorList>
    </citation>
    <scope>NUCLEOTIDE SEQUENCE</scope>
    <source>
        <strain evidence="10">78183</strain>
    </source>
</reference>
<accession>A0A6N2LN67</accession>
<keyword evidence="3" id="KW-0805">Transcription regulation</keyword>
<dbReference type="InterPro" id="IPR017888">
    <property type="entry name" value="CYC/TB1_R_domain"/>
</dbReference>
<keyword evidence="4" id="KW-0238">DNA-binding</keyword>
<dbReference type="GO" id="GO:2000032">
    <property type="term" value="P:regulation of secondary shoot formation"/>
    <property type="evidence" value="ECO:0007669"/>
    <property type="project" value="TreeGrafter"/>
</dbReference>
<dbReference type="PROSITE" id="PS51369">
    <property type="entry name" value="TCP"/>
    <property type="match status" value="1"/>
</dbReference>
<evidence type="ECO:0000256" key="1">
    <source>
        <dbReference type="ARBA" id="ARBA00004123"/>
    </source>
</evidence>
<evidence type="ECO:0008006" key="11">
    <source>
        <dbReference type="Google" id="ProtNLM"/>
    </source>
</evidence>
<dbReference type="GO" id="GO:0043565">
    <property type="term" value="F:sequence-specific DNA binding"/>
    <property type="evidence" value="ECO:0007669"/>
    <property type="project" value="TreeGrafter"/>
</dbReference>
<protein>
    <recommendedName>
        <fullName evidence="11">TCP domain-containing protein</fullName>
    </recommendedName>
</protein>
<evidence type="ECO:0000256" key="6">
    <source>
        <dbReference type="ARBA" id="ARBA00023242"/>
    </source>
</evidence>
<dbReference type="PANTHER" id="PTHR31072:SF224">
    <property type="entry name" value="TRANSCRIPTION FACTOR TCP1"/>
    <property type="match status" value="1"/>
</dbReference>
<evidence type="ECO:0000256" key="4">
    <source>
        <dbReference type="ARBA" id="ARBA00023125"/>
    </source>
</evidence>
<evidence type="ECO:0000256" key="3">
    <source>
        <dbReference type="ARBA" id="ARBA00023015"/>
    </source>
</evidence>
<evidence type="ECO:0000256" key="2">
    <source>
        <dbReference type="ARBA" id="ARBA00022473"/>
    </source>
</evidence>
<gene>
    <name evidence="10" type="ORF">SVIM_LOCUS253076</name>
</gene>
<keyword evidence="2" id="KW-0217">Developmental protein</keyword>
<dbReference type="Pfam" id="PF03634">
    <property type="entry name" value="TCP"/>
    <property type="match status" value="1"/>
</dbReference>
<evidence type="ECO:0000256" key="7">
    <source>
        <dbReference type="SAM" id="MobiDB-lite"/>
    </source>
</evidence>
<dbReference type="AlphaFoldDB" id="A0A6N2LN67"/>
<keyword evidence="6" id="KW-0539">Nucleus</keyword>
<feature type="domain" description="R" evidence="9">
    <location>
        <begin position="212"/>
        <end position="229"/>
    </location>
</feature>
<evidence type="ECO:0000259" key="9">
    <source>
        <dbReference type="PROSITE" id="PS51370"/>
    </source>
</evidence>
<evidence type="ECO:0000256" key="5">
    <source>
        <dbReference type="ARBA" id="ARBA00023163"/>
    </source>
</evidence>
<feature type="region of interest" description="Disordered" evidence="7">
    <location>
        <begin position="22"/>
        <end position="44"/>
    </location>
</feature>
<dbReference type="GO" id="GO:0005634">
    <property type="term" value="C:nucleus"/>
    <property type="evidence" value="ECO:0007669"/>
    <property type="project" value="UniProtKB-SubCell"/>
</dbReference>
<dbReference type="InterPro" id="IPR017887">
    <property type="entry name" value="TF_TCP_subgr"/>
</dbReference>
<dbReference type="PANTHER" id="PTHR31072">
    <property type="entry name" value="TRANSCRIPTION FACTOR TCP4-RELATED"/>
    <property type="match status" value="1"/>
</dbReference>
<dbReference type="GO" id="GO:0003700">
    <property type="term" value="F:DNA-binding transcription factor activity"/>
    <property type="evidence" value="ECO:0007669"/>
    <property type="project" value="InterPro"/>
</dbReference>
<keyword evidence="5" id="KW-0804">Transcription</keyword>
<proteinExistence type="predicted"/>
<dbReference type="PROSITE" id="PS51370">
    <property type="entry name" value="R"/>
    <property type="match status" value="1"/>
</dbReference>
<sequence>MFSYTNSTISLFPNLSSSPAFNPPPYITEHETNDNFHHHHHHHRHHIDPLAVPLASTDQLPVTEIVMNMAASNNSMISKQDVPALDGELYNRSHFLAGKKSAKKDRHSKIYTAQGLRDRRVRLSIEIARKFFDLQDMLGFDKASKTLDWLLTRSKNAIEELEKNGGGKCLSSPSTNCEALSESGDLDDRVLSEIQEQRMKKMQTIAVDLLAKESRAKARERARERTRVKMCARRFHETVKCPDSSSSCLKQPSSLNQHQSCEKSSSYNATCSIKVVSHGQAEDPSSHHSLANQSAKGDIIEESVVMTRKLKPSAPMGYHQNLRMLKDASCNSRSSSYLPNLAQNWDISSAVAHSSFRPITISNQPTVLLLKVAQDLPTLVPQRKFPIPEAPFFQLEISLGFAPKSIH</sequence>